<evidence type="ECO:0000313" key="3">
    <source>
        <dbReference type="EMBL" id="QCW84381.1"/>
    </source>
</evidence>
<comment type="similarity">
    <text evidence="1 2">Belongs to the phD/YefM antitoxin family.</text>
</comment>
<evidence type="ECO:0000256" key="1">
    <source>
        <dbReference type="ARBA" id="ARBA00009981"/>
    </source>
</evidence>
<dbReference type="EMBL" id="CP035467">
    <property type="protein sequence ID" value="QCW84381.1"/>
    <property type="molecule type" value="Genomic_DNA"/>
</dbReference>
<dbReference type="Pfam" id="PF02604">
    <property type="entry name" value="PhdYeFM_antitox"/>
    <property type="match status" value="1"/>
</dbReference>
<dbReference type="Proteomes" id="UP000305881">
    <property type="component" value="Chromosome"/>
</dbReference>
<dbReference type="STRING" id="675511.GCA_000341735_03285"/>
<name>A0A4P9UVB9_METBY</name>
<accession>A0A4P9UVB9</accession>
<dbReference type="Gene3D" id="3.40.1620.10">
    <property type="entry name" value="YefM-like domain"/>
    <property type="match status" value="1"/>
</dbReference>
<reference evidence="4" key="1">
    <citation type="journal article" date="2019" name="J. Bacteriol.">
        <title>A Mutagenic Screen Identifies a TonB-Dependent Receptor Required for the Lanthanide Metal Switch in the Type I Methanotroph 'Methylotuvimicrobium buryatense' 5GB1C.</title>
        <authorList>
            <person name="Groom J.D."/>
            <person name="Ford S.M."/>
            <person name="Pesesky M.W."/>
            <person name="Lidstrom M.E."/>
        </authorList>
    </citation>
    <scope>NUCLEOTIDE SEQUENCE [LARGE SCALE GENOMIC DNA]</scope>
    <source>
        <strain evidence="4">5GB1C</strain>
    </source>
</reference>
<comment type="function">
    <text evidence="2">Antitoxin component of a type II toxin-antitoxin (TA) system.</text>
</comment>
<dbReference type="Gene3D" id="6.10.250.330">
    <property type="match status" value="1"/>
</dbReference>
<dbReference type="InterPro" id="IPR051405">
    <property type="entry name" value="phD/YefM_antitoxin"/>
</dbReference>
<gene>
    <name evidence="3" type="ORF">EQU24_20705</name>
</gene>
<evidence type="ECO:0000256" key="2">
    <source>
        <dbReference type="RuleBase" id="RU362080"/>
    </source>
</evidence>
<dbReference type="AlphaFoldDB" id="A0A4P9UVB9"/>
<dbReference type="OrthoDB" id="9802003at2"/>
<sequence length="86" mass="9300">MKVVTYTHARNALKSILDEVVQDADVTIISRRDAEGDAVVMSLDSYNSIMETLHLTSNPANAAALARAIAQDKAGQAQEHQLHPSD</sequence>
<dbReference type="PANTHER" id="PTHR33713:SF6">
    <property type="entry name" value="ANTITOXIN YEFM"/>
    <property type="match status" value="1"/>
</dbReference>
<dbReference type="InterPro" id="IPR036165">
    <property type="entry name" value="YefM-like_sf"/>
</dbReference>
<dbReference type="KEGG" id="mbur:EQU24_20705"/>
<organism evidence="3 4">
    <name type="scientific">Methylotuvimicrobium buryatense</name>
    <name type="common">Methylomicrobium buryatense</name>
    <dbReference type="NCBI Taxonomy" id="95641"/>
    <lineage>
        <taxon>Bacteria</taxon>
        <taxon>Pseudomonadati</taxon>
        <taxon>Pseudomonadota</taxon>
        <taxon>Gammaproteobacteria</taxon>
        <taxon>Methylococcales</taxon>
        <taxon>Methylococcaceae</taxon>
        <taxon>Methylotuvimicrobium</taxon>
    </lineage>
</organism>
<keyword evidence="4" id="KW-1185">Reference proteome</keyword>
<proteinExistence type="inferred from homology"/>
<dbReference type="RefSeq" id="WP_017841730.1">
    <property type="nucleotide sequence ID" value="NZ_CP035467.1"/>
</dbReference>
<dbReference type="PANTHER" id="PTHR33713">
    <property type="entry name" value="ANTITOXIN YAFN-RELATED"/>
    <property type="match status" value="1"/>
</dbReference>
<dbReference type="NCBIfam" id="TIGR01552">
    <property type="entry name" value="phd_fam"/>
    <property type="match status" value="1"/>
</dbReference>
<dbReference type="SUPFAM" id="SSF143120">
    <property type="entry name" value="YefM-like"/>
    <property type="match status" value="1"/>
</dbReference>
<dbReference type="InterPro" id="IPR006442">
    <property type="entry name" value="Antitoxin_Phd/YefM"/>
</dbReference>
<evidence type="ECO:0000313" key="4">
    <source>
        <dbReference type="Proteomes" id="UP000305881"/>
    </source>
</evidence>
<protein>
    <recommendedName>
        <fullName evidence="2">Antitoxin</fullName>
    </recommendedName>
</protein>